<organism evidence="3 4">
    <name type="scientific">Tetraparma gracilis</name>
    <dbReference type="NCBI Taxonomy" id="2962635"/>
    <lineage>
        <taxon>Eukaryota</taxon>
        <taxon>Sar</taxon>
        <taxon>Stramenopiles</taxon>
        <taxon>Ochrophyta</taxon>
        <taxon>Bolidophyceae</taxon>
        <taxon>Parmales</taxon>
        <taxon>Triparmaceae</taxon>
        <taxon>Tetraparma</taxon>
    </lineage>
</organism>
<evidence type="ECO:0000313" key="4">
    <source>
        <dbReference type="Proteomes" id="UP001165060"/>
    </source>
</evidence>
<evidence type="ECO:0000256" key="2">
    <source>
        <dbReference type="SAM" id="SignalP"/>
    </source>
</evidence>
<gene>
    <name evidence="3" type="ORF">TeGR_g3544</name>
</gene>
<feature type="signal peptide" evidence="2">
    <location>
        <begin position="1"/>
        <end position="16"/>
    </location>
</feature>
<proteinExistence type="predicted"/>
<name>A0ABQ6MM05_9STRA</name>
<evidence type="ECO:0000313" key="3">
    <source>
        <dbReference type="EMBL" id="GMI28858.1"/>
    </source>
</evidence>
<evidence type="ECO:0000256" key="1">
    <source>
        <dbReference type="SAM" id="MobiDB-lite"/>
    </source>
</evidence>
<accession>A0ABQ6MM05</accession>
<feature type="compositionally biased region" description="Low complexity" evidence="1">
    <location>
        <begin position="22"/>
        <end position="31"/>
    </location>
</feature>
<keyword evidence="4" id="KW-1185">Reference proteome</keyword>
<comment type="caution">
    <text evidence="3">The sequence shown here is derived from an EMBL/GenBank/DDBJ whole genome shotgun (WGS) entry which is preliminary data.</text>
</comment>
<feature type="region of interest" description="Disordered" evidence="1">
    <location>
        <begin position="22"/>
        <end position="50"/>
    </location>
</feature>
<dbReference type="Proteomes" id="UP001165060">
    <property type="component" value="Unassembled WGS sequence"/>
</dbReference>
<sequence>MRSAILLAAGVASVNAATPPSLAATTSSLTSNPPPPTVVMGDPSEAPTWGGARRWTARVDMTNPADSKEHPAWSFTYYYNADKSAELYHHGEGQGDEICGQSSVTEAGECMVLNHPDGHSYVTDITTGTCCRFAMHLGAVLPDWLARSNATYVDDLEDADHWVCDGQYTNNYSCSKDDSHQPIRFWEYKGTVGDETALKQWDFDSESYCASGKDGECFEDDGAFAKPDDCDKLCRPF</sequence>
<keyword evidence="2" id="KW-0732">Signal</keyword>
<reference evidence="3 4" key="1">
    <citation type="journal article" date="2023" name="Commun. Biol.">
        <title>Genome analysis of Parmales, the sister group of diatoms, reveals the evolutionary specialization of diatoms from phago-mixotrophs to photoautotrophs.</title>
        <authorList>
            <person name="Ban H."/>
            <person name="Sato S."/>
            <person name="Yoshikawa S."/>
            <person name="Yamada K."/>
            <person name="Nakamura Y."/>
            <person name="Ichinomiya M."/>
            <person name="Sato N."/>
            <person name="Blanc-Mathieu R."/>
            <person name="Endo H."/>
            <person name="Kuwata A."/>
            <person name="Ogata H."/>
        </authorList>
    </citation>
    <scope>NUCLEOTIDE SEQUENCE [LARGE SCALE GENOMIC DNA]</scope>
</reference>
<protein>
    <submittedName>
        <fullName evidence="3">Uncharacterized protein</fullName>
    </submittedName>
</protein>
<feature type="chain" id="PRO_5045520239" evidence="2">
    <location>
        <begin position="17"/>
        <end position="237"/>
    </location>
</feature>
<dbReference type="EMBL" id="BRYB01001576">
    <property type="protein sequence ID" value="GMI28858.1"/>
    <property type="molecule type" value="Genomic_DNA"/>
</dbReference>